<dbReference type="GO" id="GO:0003700">
    <property type="term" value="F:DNA-binding transcription factor activity"/>
    <property type="evidence" value="ECO:0007669"/>
    <property type="project" value="InterPro"/>
</dbReference>
<dbReference type="Gene3D" id="1.10.10.60">
    <property type="entry name" value="Homeodomain-like"/>
    <property type="match status" value="1"/>
</dbReference>
<dbReference type="OrthoDB" id="9803764at2"/>
<keyword evidence="3" id="KW-0804">Transcription</keyword>
<dbReference type="SMART" id="SM00342">
    <property type="entry name" value="HTH_ARAC"/>
    <property type="match status" value="1"/>
</dbReference>
<feature type="domain" description="HTH araC/xylS-type" evidence="4">
    <location>
        <begin position="178"/>
        <end position="276"/>
    </location>
</feature>
<keyword evidence="2" id="KW-0238">DNA-binding</keyword>
<keyword evidence="1" id="KW-0805">Transcription regulation</keyword>
<sequence length="278" mass="31686">MKTLSQLSDTGIEDLAIGLNSFDAQVGHPLALAYVVVLICREGSAEWEVNFKPHRMKKNDLLVLAEDSIALIKRKSDDYSCACYLMNRSIAAEIAHALPNSLFSFLSRSPFFAAEKLSPQYSKAWEGQAALIHEQCVTYQRTMIVNHVQNLFLWICEKTDGLGAGMRNDFSRSEAVCWKFWELISQHCVQQRGVAFYAGLLHITPYYLSQLSRRFFNDAPKTLIDRQVVLEIKKRLTQPRISVQQIAEELHFADASYLGKFFKRHTGVGLTDYRKGRT</sequence>
<evidence type="ECO:0000256" key="2">
    <source>
        <dbReference type="ARBA" id="ARBA00023125"/>
    </source>
</evidence>
<dbReference type="PROSITE" id="PS01124">
    <property type="entry name" value="HTH_ARAC_FAMILY_2"/>
    <property type="match status" value="1"/>
</dbReference>
<dbReference type="EMBL" id="QVXO01000001">
    <property type="protein sequence ID" value="RPJ93737.1"/>
    <property type="molecule type" value="Genomic_DNA"/>
</dbReference>
<comment type="caution">
    <text evidence="5">The sequence shown here is derived from an EMBL/GenBank/DDBJ whole genome shotgun (WGS) entry which is preliminary data.</text>
</comment>
<evidence type="ECO:0000256" key="3">
    <source>
        <dbReference type="ARBA" id="ARBA00023163"/>
    </source>
</evidence>
<protein>
    <submittedName>
        <fullName evidence="5">AraC family transcriptional regulator</fullName>
    </submittedName>
</protein>
<evidence type="ECO:0000259" key="4">
    <source>
        <dbReference type="PROSITE" id="PS01124"/>
    </source>
</evidence>
<organism evidence="5 6">
    <name type="scientific">Alcaligenes xylosoxydans xylosoxydans</name>
    <name type="common">Achromobacter xylosoxidans</name>
    <dbReference type="NCBI Taxonomy" id="85698"/>
    <lineage>
        <taxon>Bacteria</taxon>
        <taxon>Pseudomonadati</taxon>
        <taxon>Pseudomonadota</taxon>
        <taxon>Betaproteobacteria</taxon>
        <taxon>Burkholderiales</taxon>
        <taxon>Alcaligenaceae</taxon>
        <taxon>Achromobacter</taxon>
    </lineage>
</organism>
<dbReference type="InterPro" id="IPR009057">
    <property type="entry name" value="Homeodomain-like_sf"/>
</dbReference>
<accession>A0A424WKV9</accession>
<name>A0A424WKV9_ALCXX</name>
<dbReference type="PANTHER" id="PTHR43280">
    <property type="entry name" value="ARAC-FAMILY TRANSCRIPTIONAL REGULATOR"/>
    <property type="match status" value="1"/>
</dbReference>
<evidence type="ECO:0000256" key="1">
    <source>
        <dbReference type="ARBA" id="ARBA00023015"/>
    </source>
</evidence>
<dbReference type="InterPro" id="IPR018060">
    <property type="entry name" value="HTH_AraC"/>
</dbReference>
<dbReference type="Proteomes" id="UP000285324">
    <property type="component" value="Unassembled WGS sequence"/>
</dbReference>
<evidence type="ECO:0000313" key="5">
    <source>
        <dbReference type="EMBL" id="RPJ93737.1"/>
    </source>
</evidence>
<dbReference type="RefSeq" id="WP_118931345.1">
    <property type="nucleotide sequence ID" value="NZ_CP061008.1"/>
</dbReference>
<dbReference type="PANTHER" id="PTHR43280:SF32">
    <property type="entry name" value="TRANSCRIPTIONAL REGULATORY PROTEIN"/>
    <property type="match status" value="1"/>
</dbReference>
<dbReference type="GO" id="GO:0043565">
    <property type="term" value="F:sequence-specific DNA binding"/>
    <property type="evidence" value="ECO:0007669"/>
    <property type="project" value="InterPro"/>
</dbReference>
<proteinExistence type="predicted"/>
<evidence type="ECO:0000313" key="6">
    <source>
        <dbReference type="Proteomes" id="UP000285324"/>
    </source>
</evidence>
<dbReference type="SUPFAM" id="SSF46689">
    <property type="entry name" value="Homeodomain-like"/>
    <property type="match status" value="1"/>
</dbReference>
<gene>
    <name evidence="5" type="ORF">DY367_00520</name>
</gene>
<dbReference type="Pfam" id="PF12833">
    <property type="entry name" value="HTH_18"/>
    <property type="match status" value="1"/>
</dbReference>
<dbReference type="AlphaFoldDB" id="A0A424WKV9"/>
<reference evidence="5 6" key="1">
    <citation type="submission" date="2018-08" db="EMBL/GenBank/DDBJ databases">
        <title>Achromobacter xylosoxidans Genome sequencing and assembly.</title>
        <authorList>
            <person name="Wang R."/>
            <person name="Rensing C."/>
            <person name="Li Y."/>
        </authorList>
    </citation>
    <scope>NUCLEOTIDE SEQUENCE [LARGE SCALE GENOMIC DNA]</scope>
    <source>
        <strain evidence="5 6">GD003A</strain>
    </source>
</reference>